<evidence type="ECO:0008006" key="4">
    <source>
        <dbReference type="Google" id="ProtNLM"/>
    </source>
</evidence>
<keyword evidence="3" id="KW-1185">Reference proteome</keyword>
<dbReference type="EMBL" id="NHSJ01000049">
    <property type="protein sequence ID" value="PPQ31871.1"/>
    <property type="molecule type" value="Genomic_DNA"/>
</dbReference>
<protein>
    <recommendedName>
        <fullName evidence="4">DUF1499 domain-containing protein</fullName>
    </recommendedName>
</protein>
<keyword evidence="1" id="KW-1133">Transmembrane helix</keyword>
<feature type="transmembrane region" description="Helical" evidence="1">
    <location>
        <begin position="74"/>
        <end position="99"/>
    </location>
</feature>
<accession>A0A2S6NB97</accession>
<feature type="transmembrane region" description="Helical" evidence="1">
    <location>
        <begin position="146"/>
        <end position="164"/>
    </location>
</feature>
<feature type="transmembrane region" description="Helical" evidence="1">
    <location>
        <begin position="111"/>
        <end position="134"/>
    </location>
</feature>
<dbReference type="Pfam" id="PF07386">
    <property type="entry name" value="DUF1499"/>
    <property type="match status" value="1"/>
</dbReference>
<dbReference type="InterPro" id="IPR010865">
    <property type="entry name" value="DUF1499"/>
</dbReference>
<name>A0A2S6NB97_9HYPH</name>
<proteinExistence type="predicted"/>
<evidence type="ECO:0000313" key="2">
    <source>
        <dbReference type="EMBL" id="PPQ31871.1"/>
    </source>
</evidence>
<keyword evidence="1" id="KW-0812">Transmembrane</keyword>
<comment type="caution">
    <text evidence="2">The sequence shown here is derived from an EMBL/GenBank/DDBJ whole genome shotgun (WGS) entry which is preliminary data.</text>
</comment>
<sequence length="323" mass="34506">MAERVVRHGRWGLRVVRQQAPKSWIAGNAKPCYPRPVIQQRDEGMAGSALRRLNYDQPMTPLAIWANTLAKTSIVVALLALAASHARGGVAGFVAVLTLSPTRAPSPGLGLFLFVTALVIAAAAALLALAALVAIWRDGRRGARHVIAVFLLLTLFIPYPAWLIHSAGAPPFLADISTDYEDPPAFSADAAVAGARGWVPKPLDAGRAQEQVDAYPDAKPILLDLETDEAFNAARDAATHMGWTVLDEIRPGGAARPEGRIEALTYSLALHIPIAVSIRIKPAADQTRVDMRVVMRYAPNDLGAGASLIGKLTEALEDKDSED</sequence>
<reference evidence="2 3" key="1">
    <citation type="journal article" date="2018" name="Arch. Microbiol.">
        <title>New insights into the metabolic potential of the phototrophic purple bacterium Rhodopila globiformis DSM 161(T) from its draft genome sequence and evidence for a vanadium-dependent nitrogenase.</title>
        <authorList>
            <person name="Imhoff J.F."/>
            <person name="Rahn T."/>
            <person name="Kunzel S."/>
            <person name="Neulinger S.C."/>
        </authorList>
    </citation>
    <scope>NUCLEOTIDE SEQUENCE [LARGE SCALE GENOMIC DNA]</scope>
    <source>
        <strain evidence="2 3">DSM 16996</strain>
    </source>
</reference>
<evidence type="ECO:0000313" key="3">
    <source>
        <dbReference type="Proteomes" id="UP000239089"/>
    </source>
</evidence>
<keyword evidence="1" id="KW-0472">Membrane</keyword>
<gene>
    <name evidence="2" type="ORF">CCR94_07815</name>
</gene>
<dbReference type="Proteomes" id="UP000239089">
    <property type="component" value="Unassembled WGS sequence"/>
</dbReference>
<evidence type="ECO:0000256" key="1">
    <source>
        <dbReference type="SAM" id="Phobius"/>
    </source>
</evidence>
<organism evidence="2 3">
    <name type="scientific">Rhodoblastus sphagnicola</name>
    <dbReference type="NCBI Taxonomy" id="333368"/>
    <lineage>
        <taxon>Bacteria</taxon>
        <taxon>Pseudomonadati</taxon>
        <taxon>Pseudomonadota</taxon>
        <taxon>Alphaproteobacteria</taxon>
        <taxon>Hyphomicrobiales</taxon>
        <taxon>Rhodoblastaceae</taxon>
        <taxon>Rhodoblastus</taxon>
    </lineage>
</organism>
<dbReference type="AlphaFoldDB" id="A0A2S6NB97"/>